<dbReference type="PANTHER" id="PTHR21472:SF20">
    <property type="entry name" value="ENDONUCLEASE DOMAIN-CONTAINING 1 PROTEIN-LIKE"/>
    <property type="match status" value="1"/>
</dbReference>
<dbReference type="GO" id="GO:0016787">
    <property type="term" value="F:hydrolase activity"/>
    <property type="evidence" value="ECO:0007669"/>
    <property type="project" value="InterPro"/>
</dbReference>
<dbReference type="Proteomes" id="UP001046870">
    <property type="component" value="Chromosome 14"/>
</dbReference>
<reference evidence="4" key="1">
    <citation type="submission" date="2021-01" db="EMBL/GenBank/DDBJ databases">
        <authorList>
            <person name="Zahm M."/>
            <person name="Roques C."/>
            <person name="Cabau C."/>
            <person name="Klopp C."/>
            <person name="Donnadieu C."/>
            <person name="Jouanno E."/>
            <person name="Lampietro C."/>
            <person name="Louis A."/>
            <person name="Herpin A."/>
            <person name="Echchiki A."/>
            <person name="Berthelot C."/>
            <person name="Parey E."/>
            <person name="Roest-Crollius H."/>
            <person name="Braasch I."/>
            <person name="Postlethwait J."/>
            <person name="Bobe J."/>
            <person name="Montfort J."/>
            <person name="Bouchez O."/>
            <person name="Begum T."/>
            <person name="Mejri S."/>
            <person name="Adams A."/>
            <person name="Chen W.-J."/>
            <person name="Guiguen Y."/>
        </authorList>
    </citation>
    <scope>NUCLEOTIDE SEQUENCE</scope>
    <source>
        <strain evidence="4">YG-15Mar2019-1</strain>
        <tissue evidence="4">Brain</tissue>
    </source>
</reference>
<dbReference type="GO" id="GO:0046872">
    <property type="term" value="F:metal ion binding"/>
    <property type="evidence" value="ECO:0007669"/>
    <property type="project" value="InterPro"/>
</dbReference>
<dbReference type="Gene3D" id="3.40.570.10">
    <property type="entry name" value="Extracellular Endonuclease, subunit A"/>
    <property type="match status" value="1"/>
</dbReference>
<feature type="chain" id="PRO_5039557275" description="Endonuclease domain-containing 1 protein-like" evidence="1">
    <location>
        <begin position="26"/>
        <end position="293"/>
    </location>
</feature>
<organism evidence="4 5">
    <name type="scientific">Megalops atlanticus</name>
    <name type="common">Tarpon</name>
    <name type="synonym">Clupea gigantea</name>
    <dbReference type="NCBI Taxonomy" id="7932"/>
    <lineage>
        <taxon>Eukaryota</taxon>
        <taxon>Metazoa</taxon>
        <taxon>Chordata</taxon>
        <taxon>Craniata</taxon>
        <taxon>Vertebrata</taxon>
        <taxon>Euteleostomi</taxon>
        <taxon>Actinopterygii</taxon>
        <taxon>Neopterygii</taxon>
        <taxon>Teleostei</taxon>
        <taxon>Elopiformes</taxon>
        <taxon>Megalopidae</taxon>
        <taxon>Megalops</taxon>
    </lineage>
</organism>
<dbReference type="InterPro" id="IPR001604">
    <property type="entry name" value="Endo_G_ENPP1-like_dom"/>
</dbReference>
<dbReference type="InterPro" id="IPR020821">
    <property type="entry name" value="ENPP1-3/EXOG-like_nuc-like"/>
</dbReference>
<protein>
    <recommendedName>
        <fullName evidence="6">Endonuclease domain-containing 1 protein-like</fullName>
    </recommendedName>
</protein>
<dbReference type="PANTHER" id="PTHR21472">
    <property type="entry name" value="ENDONUCLEASE DOMAIN-CONTAINING 1 PROTEIN ENDOD1"/>
    <property type="match status" value="1"/>
</dbReference>
<sequence>MSPSLAPPAWALLLLLLSRAPPARPSVDTSFRDCARFLYKKQPPTGVRGDGLQWICQHYEGTPRYATLYDPARRIPLYSAYTFKRSSGERSVGLPWMYEPQLSKVSGTGNMLPFPQGESELQLQESQAVLADYADAILYERGQLNPDEHQASPGDKAATYTLTNVVPQAKEFYRTQWAPFLDRIRQRLNNYCRGTPFVMAGVTTAGNTIRKDNLDRVAIPRYMWLAYCCPDFDPNAPYEVRYKLPSYAAYGLNEVVSNSVTEVSSKRLEALIKREMPVDQDFQLFYDNCVIEV</sequence>
<proteinExistence type="predicted"/>
<dbReference type="SUPFAM" id="SSF54060">
    <property type="entry name" value="His-Me finger endonucleases"/>
    <property type="match status" value="1"/>
</dbReference>
<evidence type="ECO:0008006" key="6">
    <source>
        <dbReference type="Google" id="ProtNLM"/>
    </source>
</evidence>
<dbReference type="Pfam" id="PF01223">
    <property type="entry name" value="Endonuclease_NS"/>
    <property type="match status" value="1"/>
</dbReference>
<evidence type="ECO:0000256" key="1">
    <source>
        <dbReference type="SAM" id="SignalP"/>
    </source>
</evidence>
<dbReference type="EMBL" id="JAFDVH010000014">
    <property type="protein sequence ID" value="KAG7465307.1"/>
    <property type="molecule type" value="Genomic_DNA"/>
</dbReference>
<dbReference type="AlphaFoldDB" id="A0A9D3PS51"/>
<evidence type="ECO:0000313" key="5">
    <source>
        <dbReference type="Proteomes" id="UP001046870"/>
    </source>
</evidence>
<dbReference type="GO" id="GO:0003676">
    <property type="term" value="F:nucleic acid binding"/>
    <property type="evidence" value="ECO:0007669"/>
    <property type="project" value="InterPro"/>
</dbReference>
<feature type="signal peptide" evidence="1">
    <location>
        <begin position="1"/>
        <end position="25"/>
    </location>
</feature>
<gene>
    <name evidence="4" type="ORF">MATL_G00174970</name>
</gene>
<keyword evidence="5" id="KW-1185">Reference proteome</keyword>
<dbReference type="InterPro" id="IPR039015">
    <property type="entry name" value="ENDOD1"/>
</dbReference>
<feature type="domain" description="ENPP1-3/EXOG-like endonuclease/phosphodiesterase" evidence="2">
    <location>
        <begin position="62"/>
        <end position="270"/>
    </location>
</feature>
<evidence type="ECO:0000259" key="2">
    <source>
        <dbReference type="SMART" id="SM00477"/>
    </source>
</evidence>
<name>A0A9D3PS51_MEGAT</name>
<dbReference type="OrthoDB" id="8572289at2759"/>
<dbReference type="SMART" id="SM00892">
    <property type="entry name" value="Endonuclease_NS"/>
    <property type="match status" value="1"/>
</dbReference>
<accession>A0A9D3PS51</accession>
<dbReference type="InterPro" id="IPR044929">
    <property type="entry name" value="DNA/RNA_non-sp_Endonuclease_sf"/>
</dbReference>
<comment type="caution">
    <text evidence="4">The sequence shown here is derived from an EMBL/GenBank/DDBJ whole genome shotgun (WGS) entry which is preliminary data.</text>
</comment>
<dbReference type="InterPro" id="IPR044925">
    <property type="entry name" value="His-Me_finger_sf"/>
</dbReference>
<feature type="domain" description="DNA/RNA non-specific endonuclease/pyrophosphatase/phosphodiesterase" evidence="3">
    <location>
        <begin position="61"/>
        <end position="278"/>
    </location>
</feature>
<evidence type="ECO:0000259" key="3">
    <source>
        <dbReference type="SMART" id="SM00892"/>
    </source>
</evidence>
<dbReference type="SMART" id="SM00477">
    <property type="entry name" value="NUC"/>
    <property type="match status" value="1"/>
</dbReference>
<evidence type="ECO:0000313" key="4">
    <source>
        <dbReference type="EMBL" id="KAG7465307.1"/>
    </source>
</evidence>
<keyword evidence="1" id="KW-0732">Signal</keyword>